<organism evidence="11 12">
    <name type="scientific">Microcaecilia unicolor</name>
    <dbReference type="NCBI Taxonomy" id="1415580"/>
    <lineage>
        <taxon>Eukaryota</taxon>
        <taxon>Metazoa</taxon>
        <taxon>Chordata</taxon>
        <taxon>Craniata</taxon>
        <taxon>Vertebrata</taxon>
        <taxon>Euteleostomi</taxon>
        <taxon>Amphibia</taxon>
        <taxon>Gymnophiona</taxon>
        <taxon>Siphonopidae</taxon>
        <taxon>Microcaecilia</taxon>
    </lineage>
</organism>
<dbReference type="InterPro" id="IPR000276">
    <property type="entry name" value="GPCR_Rhodpsn"/>
</dbReference>
<feature type="transmembrane region" description="Helical" evidence="9">
    <location>
        <begin position="276"/>
        <end position="296"/>
    </location>
</feature>
<dbReference type="FunFam" id="1.20.1070.10:FF:000003">
    <property type="entry name" value="Olfactory receptor"/>
    <property type="match status" value="1"/>
</dbReference>
<name>A0A6P7X1A7_9AMPH</name>
<keyword evidence="9" id="KW-0716">Sensory transduction</keyword>
<dbReference type="PROSITE" id="PS50262">
    <property type="entry name" value="G_PROTEIN_RECEP_F1_2"/>
    <property type="match status" value="1"/>
</dbReference>
<dbReference type="InterPro" id="IPR000725">
    <property type="entry name" value="Olfact_rcpt"/>
</dbReference>
<feature type="transmembrane region" description="Helical" evidence="9">
    <location>
        <begin position="151"/>
        <end position="172"/>
    </location>
</feature>
<dbReference type="GO" id="GO:0004984">
    <property type="term" value="F:olfactory receptor activity"/>
    <property type="evidence" value="ECO:0007669"/>
    <property type="project" value="InterPro"/>
</dbReference>
<feature type="transmembrane region" description="Helical" evidence="9">
    <location>
        <begin position="117"/>
        <end position="139"/>
    </location>
</feature>
<keyword evidence="7 8" id="KW-0807">Transducer</keyword>
<evidence type="ECO:0000259" key="10">
    <source>
        <dbReference type="PROSITE" id="PS50262"/>
    </source>
</evidence>
<dbReference type="PANTHER" id="PTHR48018">
    <property type="entry name" value="OLFACTORY RECEPTOR"/>
    <property type="match status" value="1"/>
</dbReference>
<dbReference type="CDD" id="cd15230">
    <property type="entry name" value="7tmA_OR5-like"/>
    <property type="match status" value="1"/>
</dbReference>
<keyword evidence="2 8" id="KW-0812">Transmembrane</keyword>
<evidence type="ECO:0000256" key="9">
    <source>
        <dbReference type="RuleBase" id="RU363047"/>
    </source>
</evidence>
<dbReference type="PRINTS" id="PR00245">
    <property type="entry name" value="OLFACTORYR"/>
</dbReference>
<dbReference type="SUPFAM" id="SSF81321">
    <property type="entry name" value="Family A G protein-coupled receptor-like"/>
    <property type="match status" value="1"/>
</dbReference>
<keyword evidence="9" id="KW-0552">Olfaction</keyword>
<evidence type="ECO:0000256" key="6">
    <source>
        <dbReference type="ARBA" id="ARBA00023170"/>
    </source>
</evidence>
<feature type="transmembrane region" description="Helical" evidence="9">
    <location>
        <begin position="201"/>
        <end position="225"/>
    </location>
</feature>
<evidence type="ECO:0000313" key="11">
    <source>
        <dbReference type="Proteomes" id="UP000515156"/>
    </source>
</evidence>
<feature type="transmembrane region" description="Helical" evidence="9">
    <location>
        <begin position="246"/>
        <end position="264"/>
    </location>
</feature>
<feature type="transmembrane region" description="Helical" evidence="9">
    <location>
        <begin position="317"/>
        <end position="334"/>
    </location>
</feature>
<dbReference type="PROSITE" id="PS00237">
    <property type="entry name" value="G_PROTEIN_RECEP_F1_1"/>
    <property type="match status" value="1"/>
</dbReference>
<reference evidence="12" key="1">
    <citation type="submission" date="2025-08" db="UniProtKB">
        <authorList>
            <consortium name="RefSeq"/>
        </authorList>
    </citation>
    <scope>IDENTIFICATION</scope>
</reference>
<dbReference type="AlphaFoldDB" id="A0A6P7X1A7"/>
<keyword evidence="4 8" id="KW-0297">G-protein coupled receptor</keyword>
<keyword evidence="6 8" id="KW-0675">Receptor</keyword>
<keyword evidence="9" id="KW-1003">Cell membrane</keyword>
<dbReference type="Pfam" id="PF13853">
    <property type="entry name" value="7tm_4"/>
    <property type="match status" value="1"/>
</dbReference>
<evidence type="ECO:0000256" key="3">
    <source>
        <dbReference type="ARBA" id="ARBA00022989"/>
    </source>
</evidence>
<feature type="domain" description="G-protein coupled receptors family 1 profile" evidence="10">
    <location>
        <begin position="45"/>
        <end position="294"/>
    </location>
</feature>
<evidence type="ECO:0000256" key="8">
    <source>
        <dbReference type="RuleBase" id="RU000688"/>
    </source>
</evidence>
<feature type="transmembrane region" description="Helical" evidence="9">
    <location>
        <begin position="31"/>
        <end position="52"/>
    </location>
</feature>
<dbReference type="FunCoup" id="A0A6P7X1A7">
    <property type="interactions" value="369"/>
</dbReference>
<dbReference type="GO" id="GO:0005886">
    <property type="term" value="C:plasma membrane"/>
    <property type="evidence" value="ECO:0007669"/>
    <property type="project" value="UniProtKB-SubCell"/>
</dbReference>
<dbReference type="KEGG" id="muo:115460627"/>
<gene>
    <name evidence="12" type="primary">LOC115460627</name>
</gene>
<keyword evidence="11" id="KW-1185">Reference proteome</keyword>
<evidence type="ECO:0000256" key="5">
    <source>
        <dbReference type="ARBA" id="ARBA00023136"/>
    </source>
</evidence>
<feature type="transmembrane region" description="Helical" evidence="9">
    <location>
        <begin position="95"/>
        <end position="111"/>
    </location>
</feature>
<comment type="subcellular location">
    <subcellularLocation>
        <location evidence="9">Cell membrane</location>
        <topology evidence="9">Multi-pass membrane protein</topology>
    </subcellularLocation>
    <subcellularLocation>
        <location evidence="1">Membrane</location>
        <topology evidence="1">Multi-pass membrane protein</topology>
    </subcellularLocation>
</comment>
<dbReference type="Gene3D" id="1.20.1070.10">
    <property type="entry name" value="Rhodopsin 7-helix transmembrane proteins"/>
    <property type="match status" value="1"/>
</dbReference>
<dbReference type="Proteomes" id="UP000515156">
    <property type="component" value="Chromosome 1"/>
</dbReference>
<dbReference type="GeneID" id="115460627"/>
<dbReference type="GO" id="GO:0004930">
    <property type="term" value="F:G protein-coupled receptor activity"/>
    <property type="evidence" value="ECO:0007669"/>
    <property type="project" value="UniProtKB-KW"/>
</dbReference>
<comment type="similarity">
    <text evidence="8">Belongs to the G-protein coupled receptor 1 family.</text>
</comment>
<proteinExistence type="inferred from homology"/>
<accession>A0A6P7X1A7</accession>
<evidence type="ECO:0000256" key="1">
    <source>
        <dbReference type="ARBA" id="ARBA00004141"/>
    </source>
</evidence>
<sequence>MKMINGSRNQTSVTEFILLGLTRDPKLQIPLFVLFLLVYIITLLGNIGIILVTRLDAHLQTPMYFFLFHLSFIDICYSSAITPKTLQTLLAEQKIISFLSCAVQLYFYAVFATTECFLLAVMAYDRYVAICNPLLYPVIMSRRLCIQMLSAAYMAGFCNALIHTVCTFHLSYCGSNVINHYFCDVPALLMLTCSDTSVSELALFIFVGFNTISTFTAILISYTYILSSILRIRSAEGRHKAFKTCASHFTAVLIFYGTVFFMYLRPASSYSMEQDRVVSVFYAVLIPMLNPLIYSLRNKEVKAAFVKKLVVNWNSQLLTHLFLFVLFFITGLTADHIKDIGITL</sequence>
<comment type="caution">
    <text evidence="9">Lacks conserved residue(s) required for the propagation of feature annotation.</text>
</comment>
<evidence type="ECO:0000256" key="2">
    <source>
        <dbReference type="ARBA" id="ARBA00022692"/>
    </source>
</evidence>
<dbReference type="PRINTS" id="PR00237">
    <property type="entry name" value="GPCRRHODOPSN"/>
</dbReference>
<evidence type="ECO:0000313" key="12">
    <source>
        <dbReference type="RefSeq" id="XP_030046258.1"/>
    </source>
</evidence>
<keyword evidence="5 9" id="KW-0472">Membrane</keyword>
<evidence type="ECO:0000256" key="7">
    <source>
        <dbReference type="ARBA" id="ARBA00023224"/>
    </source>
</evidence>
<protein>
    <recommendedName>
        <fullName evidence="9">Olfactory receptor</fullName>
    </recommendedName>
</protein>
<dbReference type="RefSeq" id="XP_030046258.1">
    <property type="nucleotide sequence ID" value="XM_030190398.1"/>
</dbReference>
<evidence type="ECO:0000256" key="4">
    <source>
        <dbReference type="ARBA" id="ARBA00023040"/>
    </source>
</evidence>
<dbReference type="InParanoid" id="A0A6P7X1A7"/>
<feature type="transmembrane region" description="Helical" evidence="9">
    <location>
        <begin position="64"/>
        <end position="83"/>
    </location>
</feature>
<dbReference type="InterPro" id="IPR017452">
    <property type="entry name" value="GPCR_Rhodpsn_7TM"/>
</dbReference>
<keyword evidence="3 9" id="KW-1133">Transmembrane helix</keyword>